<keyword evidence="5" id="KW-0808">Transferase</keyword>
<evidence type="ECO:0000256" key="8">
    <source>
        <dbReference type="ARBA" id="ARBA00023136"/>
    </source>
</evidence>
<gene>
    <name evidence="10" type="ORF">KDK_33810</name>
</gene>
<feature type="transmembrane region" description="Helical" evidence="9">
    <location>
        <begin position="199"/>
        <end position="221"/>
    </location>
</feature>
<accession>A0A402AKD3</accession>
<comment type="caution">
    <text evidence="10">The sequence shown here is derived from an EMBL/GenBank/DDBJ whole genome shotgun (WGS) entry which is preliminary data.</text>
</comment>
<evidence type="ECO:0008006" key="12">
    <source>
        <dbReference type="Google" id="ProtNLM"/>
    </source>
</evidence>
<comment type="subcellular location">
    <subcellularLocation>
        <location evidence="1">Membrane</location>
        <topology evidence="1">Multi-pass membrane protein</topology>
    </subcellularLocation>
</comment>
<feature type="transmembrane region" description="Helical" evidence="9">
    <location>
        <begin position="172"/>
        <end position="193"/>
    </location>
</feature>
<dbReference type="AlphaFoldDB" id="A0A402AKD3"/>
<dbReference type="Pfam" id="PF13506">
    <property type="entry name" value="Glyco_transf_21"/>
    <property type="match status" value="1"/>
</dbReference>
<keyword evidence="11" id="KW-1185">Reference proteome</keyword>
<dbReference type="SUPFAM" id="SSF53448">
    <property type="entry name" value="Nucleotide-diphospho-sugar transferases"/>
    <property type="match status" value="1"/>
</dbReference>
<organism evidence="10 11">
    <name type="scientific">Dictyobacter kobayashii</name>
    <dbReference type="NCBI Taxonomy" id="2014872"/>
    <lineage>
        <taxon>Bacteria</taxon>
        <taxon>Bacillati</taxon>
        <taxon>Chloroflexota</taxon>
        <taxon>Ktedonobacteria</taxon>
        <taxon>Ktedonobacterales</taxon>
        <taxon>Dictyobacteraceae</taxon>
        <taxon>Dictyobacter</taxon>
    </lineage>
</organism>
<reference evidence="11" key="1">
    <citation type="submission" date="2018-12" db="EMBL/GenBank/DDBJ databases">
        <title>Tengunoibacter tsumagoiensis gen. nov., sp. nov., Dictyobacter kobayashii sp. nov., D. alpinus sp. nov., and D. joshuensis sp. nov. and description of Dictyobacteraceae fam. nov. within the order Ktedonobacterales isolated from Tengu-no-mugimeshi.</title>
        <authorList>
            <person name="Wang C.M."/>
            <person name="Zheng Y."/>
            <person name="Sakai Y."/>
            <person name="Toyoda A."/>
            <person name="Minakuchi Y."/>
            <person name="Abe K."/>
            <person name="Yokota A."/>
            <person name="Yabe S."/>
        </authorList>
    </citation>
    <scope>NUCLEOTIDE SEQUENCE [LARGE SCALE GENOMIC DNA]</scope>
    <source>
        <strain evidence="11">Uno11</strain>
    </source>
</reference>
<keyword evidence="7 9" id="KW-1133">Transmembrane helix</keyword>
<dbReference type="Proteomes" id="UP000287188">
    <property type="component" value="Unassembled WGS sequence"/>
</dbReference>
<evidence type="ECO:0000256" key="7">
    <source>
        <dbReference type="ARBA" id="ARBA00022989"/>
    </source>
</evidence>
<feature type="transmembrane region" description="Helical" evidence="9">
    <location>
        <begin position="32"/>
        <end position="52"/>
    </location>
</feature>
<evidence type="ECO:0000313" key="10">
    <source>
        <dbReference type="EMBL" id="GCE19581.1"/>
    </source>
</evidence>
<name>A0A402AKD3_9CHLR</name>
<evidence type="ECO:0000256" key="1">
    <source>
        <dbReference type="ARBA" id="ARBA00004141"/>
    </source>
</evidence>
<dbReference type="EMBL" id="BIFS01000001">
    <property type="protein sequence ID" value="GCE19581.1"/>
    <property type="molecule type" value="Genomic_DNA"/>
</dbReference>
<evidence type="ECO:0000256" key="3">
    <source>
        <dbReference type="ARBA" id="ARBA00004991"/>
    </source>
</evidence>
<comment type="pathway">
    <text evidence="2">Lipid metabolism; sphingolipid metabolism.</text>
</comment>
<evidence type="ECO:0000256" key="4">
    <source>
        <dbReference type="ARBA" id="ARBA00022676"/>
    </source>
</evidence>
<keyword evidence="8 9" id="KW-0472">Membrane</keyword>
<evidence type="ECO:0000256" key="9">
    <source>
        <dbReference type="SAM" id="Phobius"/>
    </source>
</evidence>
<dbReference type="InterPro" id="IPR025993">
    <property type="entry name" value="Ceramide_glucosylTrfase"/>
</dbReference>
<dbReference type="GO" id="GO:0016020">
    <property type="term" value="C:membrane"/>
    <property type="evidence" value="ECO:0007669"/>
    <property type="project" value="UniProtKB-SubCell"/>
</dbReference>
<evidence type="ECO:0000256" key="2">
    <source>
        <dbReference type="ARBA" id="ARBA00004760"/>
    </source>
</evidence>
<dbReference type="InterPro" id="IPR029044">
    <property type="entry name" value="Nucleotide-diphossugar_trans"/>
</dbReference>
<evidence type="ECO:0000256" key="5">
    <source>
        <dbReference type="ARBA" id="ARBA00022679"/>
    </source>
</evidence>
<keyword evidence="6 9" id="KW-0812">Transmembrane</keyword>
<protein>
    <recommendedName>
        <fullName evidence="12">Glycosyltransferase 2-like domain-containing protein</fullName>
    </recommendedName>
</protein>
<sequence length="242" mass="27093">MVKAVMRQMQQRKVQLLSAQPEQILGSLGEHLIVPLLNFTILTLLPVALIPLRPEPSLATGNGQMLCFQRDAYQAIGGHAAVKGRILEDVLLARAIKEAGYRMAYADALELIQCRMYHSFDEVWSGFSKNLFAFYNYSLPFALGALLLNLLLFVVPQCILCANLLMASNTLLSILALLATLLPIIMRILLALRFNQNRIGWALGCSLLHPLSIALECLILLNSIRWHYRKTGTAWKGRYYPA</sequence>
<feature type="transmembrane region" description="Helical" evidence="9">
    <location>
        <begin position="141"/>
        <end position="165"/>
    </location>
</feature>
<evidence type="ECO:0000313" key="11">
    <source>
        <dbReference type="Proteomes" id="UP000287188"/>
    </source>
</evidence>
<keyword evidence="4" id="KW-0328">Glycosyltransferase</keyword>
<dbReference type="GO" id="GO:0016757">
    <property type="term" value="F:glycosyltransferase activity"/>
    <property type="evidence" value="ECO:0007669"/>
    <property type="project" value="UniProtKB-KW"/>
</dbReference>
<comment type="pathway">
    <text evidence="3">Sphingolipid metabolism.</text>
</comment>
<proteinExistence type="predicted"/>
<evidence type="ECO:0000256" key="6">
    <source>
        <dbReference type="ARBA" id="ARBA00022692"/>
    </source>
</evidence>